<sequence>MAERTRWHTGRTTLVVLVLLAGLVAAGAVGASLLFAEIPAKGPDPVSVSCWDGEQRTDPDACGQPTGVRGLRWVFPSFRPSDEGCRNVLDEHPEFQGPTMWACDVEIAGSPVLITYSELTEIEESLTYLERSYAGVKRTTVKSDDGNPLRYEWRRPFEDGYVLISVYAEHPYAVEVRAEDEVLREDALATIVKFRAPSALSYR</sequence>
<name>A0A1H0KG97_9ACTN</name>
<keyword evidence="2" id="KW-1185">Reference proteome</keyword>
<accession>A0A1H0KG97</accession>
<dbReference type="OrthoDB" id="3768093at2"/>
<dbReference type="RefSeq" id="WP_091026773.1">
    <property type="nucleotide sequence ID" value="NZ_BKAE01000015.1"/>
</dbReference>
<dbReference type="Proteomes" id="UP000199004">
    <property type="component" value="Unassembled WGS sequence"/>
</dbReference>
<dbReference type="AlphaFoldDB" id="A0A1H0KG97"/>
<reference evidence="1 2" key="1">
    <citation type="submission" date="2016-10" db="EMBL/GenBank/DDBJ databases">
        <authorList>
            <person name="de Groot N.N."/>
        </authorList>
    </citation>
    <scope>NUCLEOTIDE SEQUENCE [LARGE SCALE GENOMIC DNA]</scope>
    <source>
        <strain evidence="1 2">CGMCC 1.11147</strain>
    </source>
</reference>
<gene>
    <name evidence="1" type="ORF">SAMN05192576_0025</name>
</gene>
<dbReference type="EMBL" id="FNIC01000010">
    <property type="protein sequence ID" value="SDO55008.1"/>
    <property type="molecule type" value="Genomic_DNA"/>
</dbReference>
<evidence type="ECO:0000313" key="1">
    <source>
        <dbReference type="EMBL" id="SDO55008.1"/>
    </source>
</evidence>
<protein>
    <submittedName>
        <fullName evidence="1">Uncharacterized protein</fullName>
    </submittedName>
</protein>
<proteinExistence type="predicted"/>
<dbReference type="STRING" id="1005944.SAMN05192576_0025"/>
<organism evidence="1 2">
    <name type="scientific">Nocardioides szechwanensis</name>
    <dbReference type="NCBI Taxonomy" id="1005944"/>
    <lineage>
        <taxon>Bacteria</taxon>
        <taxon>Bacillati</taxon>
        <taxon>Actinomycetota</taxon>
        <taxon>Actinomycetes</taxon>
        <taxon>Propionibacteriales</taxon>
        <taxon>Nocardioidaceae</taxon>
        <taxon>Nocardioides</taxon>
    </lineage>
</organism>
<evidence type="ECO:0000313" key="2">
    <source>
        <dbReference type="Proteomes" id="UP000199004"/>
    </source>
</evidence>